<proteinExistence type="predicted"/>
<keyword evidence="5" id="KW-1185">Reference proteome</keyword>
<dbReference type="InterPro" id="IPR051796">
    <property type="entry name" value="ISF_SsuE-like"/>
</dbReference>
<dbReference type="EMBL" id="JBIGIC010000004">
    <property type="protein sequence ID" value="MFG6486934.1"/>
    <property type="molecule type" value="Genomic_DNA"/>
</dbReference>
<dbReference type="Gene3D" id="3.40.50.360">
    <property type="match status" value="1"/>
</dbReference>
<dbReference type="SUPFAM" id="SSF52218">
    <property type="entry name" value="Flavoproteins"/>
    <property type="match status" value="1"/>
</dbReference>
<dbReference type="PANTHER" id="PTHR43278:SF4">
    <property type="entry name" value="NAD(P)H-DEPENDENT FMN-CONTAINING OXIDOREDUCTASE YWQN-RELATED"/>
    <property type="match status" value="1"/>
</dbReference>
<reference evidence="4 5" key="1">
    <citation type="submission" date="2024-08" db="EMBL/GenBank/DDBJ databases">
        <authorList>
            <person name="Lu H."/>
        </authorList>
    </citation>
    <scope>NUCLEOTIDE SEQUENCE [LARGE SCALE GENOMIC DNA]</scope>
    <source>
        <strain evidence="4 5">BYS78W</strain>
    </source>
</reference>
<keyword evidence="2" id="KW-0288">FMN</keyword>
<dbReference type="PANTHER" id="PTHR43278">
    <property type="entry name" value="NAD(P)H-DEPENDENT FMN-CONTAINING OXIDOREDUCTASE YWQN-RELATED"/>
    <property type="match status" value="1"/>
</dbReference>
<evidence type="ECO:0000313" key="5">
    <source>
        <dbReference type="Proteomes" id="UP001606134"/>
    </source>
</evidence>
<keyword evidence="1" id="KW-0285">Flavoprotein</keyword>
<evidence type="ECO:0000259" key="3">
    <source>
        <dbReference type="Pfam" id="PF03358"/>
    </source>
</evidence>
<evidence type="ECO:0000313" key="4">
    <source>
        <dbReference type="EMBL" id="MFG6486934.1"/>
    </source>
</evidence>
<evidence type="ECO:0000256" key="2">
    <source>
        <dbReference type="ARBA" id="ARBA00022643"/>
    </source>
</evidence>
<dbReference type="Pfam" id="PF03358">
    <property type="entry name" value="FMN_red"/>
    <property type="match status" value="1"/>
</dbReference>
<dbReference type="InterPro" id="IPR005025">
    <property type="entry name" value="FMN_Rdtase-like_dom"/>
</dbReference>
<comment type="caution">
    <text evidence="4">The sequence shown here is derived from an EMBL/GenBank/DDBJ whole genome shotgun (WGS) entry which is preliminary data.</text>
</comment>
<gene>
    <name evidence="4" type="ORF">ACG04R_09645</name>
</gene>
<organism evidence="4 5">
    <name type="scientific">Pelomonas candidula</name>
    <dbReference type="NCBI Taxonomy" id="3299025"/>
    <lineage>
        <taxon>Bacteria</taxon>
        <taxon>Pseudomonadati</taxon>
        <taxon>Pseudomonadota</taxon>
        <taxon>Betaproteobacteria</taxon>
        <taxon>Burkholderiales</taxon>
        <taxon>Sphaerotilaceae</taxon>
        <taxon>Roseateles</taxon>
    </lineage>
</organism>
<accession>A0ABW7HAJ6</accession>
<sequence length="184" mass="19960">MSKPHYLFLLASTREPGHEGNTEKLARRAAAQLPANTTQTWLRLADFELLPFVDLRHTAGTYPAPTGDMARLLDATLACTDLVLVTPTYWFSFPSNLKTYLDHWSAWMRVPGVDFKASMAAKTLHVVTTSGDRAKSQPMLDSARLCGDFLGMRFGGALWGKGGPPGAIDADVAALAQADSFFAA</sequence>
<dbReference type="Proteomes" id="UP001606134">
    <property type="component" value="Unassembled WGS sequence"/>
</dbReference>
<dbReference type="InterPro" id="IPR029039">
    <property type="entry name" value="Flavoprotein-like_sf"/>
</dbReference>
<protein>
    <submittedName>
        <fullName evidence="4">Flavodoxin family protein</fullName>
    </submittedName>
</protein>
<evidence type="ECO:0000256" key="1">
    <source>
        <dbReference type="ARBA" id="ARBA00022630"/>
    </source>
</evidence>
<feature type="domain" description="NADPH-dependent FMN reductase-like" evidence="3">
    <location>
        <begin position="7"/>
        <end position="153"/>
    </location>
</feature>
<dbReference type="RefSeq" id="WP_394408793.1">
    <property type="nucleotide sequence ID" value="NZ_JBIGIC010000004.1"/>
</dbReference>
<name>A0ABW7HAJ6_9BURK</name>